<gene>
    <name evidence="1" type="ORF">IAB37_07625</name>
</gene>
<keyword evidence="1" id="KW-0378">Hydrolase</keyword>
<accession>A0A9D1DYR3</accession>
<sequence>MPIYHRCPRCGARLPAGETCGRCKRVYPAKPGDIYTHFYQSRDWHKARALCMSRLHGLDWYEYLTAGRLVPGETVHHIVPLRDDWSLRLDPFNLICLTNQNHQLVHIELAAGGERREAVIKRLREALRFGLNGGEGE</sequence>
<comment type="caution">
    <text evidence="1">The sequence shown here is derived from an EMBL/GenBank/DDBJ whole genome shotgun (WGS) entry which is preliminary data.</text>
</comment>
<reference evidence="1" key="2">
    <citation type="journal article" date="2021" name="PeerJ">
        <title>Extensive microbial diversity within the chicken gut microbiome revealed by metagenomics and culture.</title>
        <authorList>
            <person name="Gilroy R."/>
            <person name="Ravi A."/>
            <person name="Getino M."/>
            <person name="Pursley I."/>
            <person name="Horton D.L."/>
            <person name="Alikhan N.F."/>
            <person name="Baker D."/>
            <person name="Gharbi K."/>
            <person name="Hall N."/>
            <person name="Watson M."/>
            <person name="Adriaenssens E.M."/>
            <person name="Foster-Nyarko E."/>
            <person name="Jarju S."/>
            <person name="Secka A."/>
            <person name="Antonio M."/>
            <person name="Oren A."/>
            <person name="Chaudhuri R.R."/>
            <person name="La Ragione R."/>
            <person name="Hildebrand F."/>
            <person name="Pallen M.J."/>
        </authorList>
    </citation>
    <scope>NUCLEOTIDE SEQUENCE</scope>
    <source>
        <strain evidence="1">CHK189-12415</strain>
    </source>
</reference>
<proteinExistence type="predicted"/>
<reference evidence="1" key="1">
    <citation type="submission" date="2020-10" db="EMBL/GenBank/DDBJ databases">
        <authorList>
            <person name="Gilroy R."/>
        </authorList>
    </citation>
    <scope>NUCLEOTIDE SEQUENCE</scope>
    <source>
        <strain evidence="1">CHK189-12415</strain>
    </source>
</reference>
<organism evidence="1 2">
    <name type="scientific">Candidatus Faecivivens stercoravium</name>
    <dbReference type="NCBI Taxonomy" id="2840803"/>
    <lineage>
        <taxon>Bacteria</taxon>
        <taxon>Bacillati</taxon>
        <taxon>Bacillota</taxon>
        <taxon>Clostridia</taxon>
        <taxon>Eubacteriales</taxon>
        <taxon>Oscillospiraceae</taxon>
        <taxon>Oscillospiraceae incertae sedis</taxon>
        <taxon>Candidatus Faecivivens</taxon>
    </lineage>
</organism>
<name>A0A9D1DYR3_9FIRM</name>
<keyword evidence="1" id="KW-0540">Nuclease</keyword>
<dbReference type="AlphaFoldDB" id="A0A9D1DYR3"/>
<dbReference type="EMBL" id="DVHA01000246">
    <property type="protein sequence ID" value="HIR61423.1"/>
    <property type="molecule type" value="Genomic_DNA"/>
</dbReference>
<dbReference type="GO" id="GO:0004519">
    <property type="term" value="F:endonuclease activity"/>
    <property type="evidence" value="ECO:0007669"/>
    <property type="project" value="UniProtKB-KW"/>
</dbReference>
<evidence type="ECO:0000313" key="2">
    <source>
        <dbReference type="Proteomes" id="UP000824241"/>
    </source>
</evidence>
<evidence type="ECO:0000313" key="1">
    <source>
        <dbReference type="EMBL" id="HIR61423.1"/>
    </source>
</evidence>
<keyword evidence="1" id="KW-0255">Endonuclease</keyword>
<dbReference type="Proteomes" id="UP000824241">
    <property type="component" value="Unassembled WGS sequence"/>
</dbReference>
<protein>
    <submittedName>
        <fullName evidence="1">HNH endonuclease</fullName>
    </submittedName>
</protein>